<dbReference type="PANTHER" id="PTHR10342">
    <property type="entry name" value="ARYLSULFATASE"/>
    <property type="match status" value="1"/>
</dbReference>
<evidence type="ECO:0000256" key="1">
    <source>
        <dbReference type="ARBA" id="ARBA00022723"/>
    </source>
</evidence>
<sequence>MGYRTHLNGKWGIGGGAYLNTPLGMGYETFMGWYGDSMESCDGTEPGFAVGGSGPLLNALPGFWRQDSSEIYNSSWCSLLRDEFLVGNISAKEYFVGCKSFKEELDDVADEKIRRRSRQIITEHDYREAPLFLVHALQLMHLPIQYPRRFAPPEVNLSSPMNEDLRAATYGALRYVDWVIGDLVEAFKERDQYENTIIFVTSDNGGAIYAGTANNNYPLRGGKFNNFEGGQRVNAFFTGGWVSQELRKWWLKPFKSHTVVSINDLSETLLEMIAGRPYPDGGMRNAPGPLSGVPMWKAILRKKQVERRITYSEFMELRVGTYITDFKKIWFTENNTLISDGNWTPNFPNNSQFIPDLGYQYVRPCSTPYCYFNLFNDPSEQTNILLNPVQEEILRREVFEDWNLFVIDTSRT</sequence>
<dbReference type="InterPro" id="IPR047115">
    <property type="entry name" value="ARSB"/>
</dbReference>
<name>A0A812UIV6_SYMPI</name>
<dbReference type="Gene3D" id="3.30.1120.10">
    <property type="match status" value="1"/>
</dbReference>
<dbReference type="PANTHER" id="PTHR10342:SF274">
    <property type="entry name" value="ARYLSULFATASE B"/>
    <property type="match status" value="1"/>
</dbReference>
<dbReference type="InterPro" id="IPR000917">
    <property type="entry name" value="Sulfatase_N"/>
</dbReference>
<evidence type="ECO:0000256" key="3">
    <source>
        <dbReference type="ARBA" id="ARBA00023180"/>
    </source>
</evidence>
<protein>
    <submittedName>
        <fullName evidence="5">Arsb protein</fullName>
    </submittedName>
</protein>
<dbReference type="Gene3D" id="3.40.720.10">
    <property type="entry name" value="Alkaline Phosphatase, subunit A"/>
    <property type="match status" value="1"/>
</dbReference>
<keyword evidence="2" id="KW-0106">Calcium</keyword>
<dbReference type="SUPFAM" id="SSF53649">
    <property type="entry name" value="Alkaline phosphatase-like"/>
    <property type="match status" value="1"/>
</dbReference>
<organism evidence="5 6">
    <name type="scientific">Symbiodinium pilosum</name>
    <name type="common">Dinoflagellate</name>
    <dbReference type="NCBI Taxonomy" id="2952"/>
    <lineage>
        <taxon>Eukaryota</taxon>
        <taxon>Sar</taxon>
        <taxon>Alveolata</taxon>
        <taxon>Dinophyceae</taxon>
        <taxon>Suessiales</taxon>
        <taxon>Symbiodiniaceae</taxon>
        <taxon>Symbiodinium</taxon>
    </lineage>
</organism>
<keyword evidence="6" id="KW-1185">Reference proteome</keyword>
<dbReference type="GO" id="GO:0008484">
    <property type="term" value="F:sulfuric ester hydrolase activity"/>
    <property type="evidence" value="ECO:0007669"/>
    <property type="project" value="InterPro"/>
</dbReference>
<reference evidence="5" key="1">
    <citation type="submission" date="2021-02" db="EMBL/GenBank/DDBJ databases">
        <authorList>
            <person name="Dougan E. K."/>
            <person name="Rhodes N."/>
            <person name="Thang M."/>
            <person name="Chan C."/>
        </authorList>
    </citation>
    <scope>NUCLEOTIDE SEQUENCE</scope>
</reference>
<dbReference type="InterPro" id="IPR017850">
    <property type="entry name" value="Alkaline_phosphatase_core_sf"/>
</dbReference>
<proteinExistence type="predicted"/>
<keyword evidence="3" id="KW-0325">Glycoprotein</keyword>
<dbReference type="Proteomes" id="UP000649617">
    <property type="component" value="Unassembled WGS sequence"/>
</dbReference>
<feature type="domain" description="Sulfatase N-terminal" evidence="4">
    <location>
        <begin position="2"/>
        <end position="272"/>
    </location>
</feature>
<comment type="caution">
    <text evidence="5">The sequence shown here is derived from an EMBL/GenBank/DDBJ whole genome shotgun (WGS) entry which is preliminary data.</text>
</comment>
<dbReference type="EMBL" id="CAJNIZ010038602">
    <property type="protein sequence ID" value="CAE7580118.1"/>
    <property type="molecule type" value="Genomic_DNA"/>
</dbReference>
<keyword evidence="1" id="KW-0479">Metal-binding</keyword>
<evidence type="ECO:0000256" key="2">
    <source>
        <dbReference type="ARBA" id="ARBA00022837"/>
    </source>
</evidence>
<gene>
    <name evidence="5" type="primary">Arsb</name>
    <name evidence="5" type="ORF">SPIL2461_LOCUS15566</name>
</gene>
<dbReference type="AlphaFoldDB" id="A0A812UIV6"/>
<dbReference type="Pfam" id="PF00884">
    <property type="entry name" value="Sulfatase"/>
    <property type="match status" value="1"/>
</dbReference>
<evidence type="ECO:0000259" key="4">
    <source>
        <dbReference type="Pfam" id="PF00884"/>
    </source>
</evidence>
<evidence type="ECO:0000313" key="6">
    <source>
        <dbReference type="Proteomes" id="UP000649617"/>
    </source>
</evidence>
<accession>A0A812UIV6</accession>
<evidence type="ECO:0000313" key="5">
    <source>
        <dbReference type="EMBL" id="CAE7580118.1"/>
    </source>
</evidence>
<dbReference type="GO" id="GO:0046872">
    <property type="term" value="F:metal ion binding"/>
    <property type="evidence" value="ECO:0007669"/>
    <property type="project" value="UniProtKB-KW"/>
</dbReference>